<dbReference type="PANTHER" id="PTHR47268:SF4">
    <property type="entry name" value="ACYLPHOSPHATASE"/>
    <property type="match status" value="1"/>
</dbReference>
<accession>A0A068NYR2</accession>
<evidence type="ECO:0000256" key="1">
    <source>
        <dbReference type="ARBA" id="ARBA00005614"/>
    </source>
</evidence>
<dbReference type="PANTHER" id="PTHR47268">
    <property type="entry name" value="ACYLPHOSPHATASE"/>
    <property type="match status" value="1"/>
</dbReference>
<reference evidence="8 9" key="1">
    <citation type="journal article" date="2014" name="PLoS ONE">
        <title>The first complete genome sequence of the class fimbriimonadia in the phylum armatimonadetes.</title>
        <authorList>
            <person name="Hu Z.Y."/>
            <person name="Wang Y.Z."/>
            <person name="Im W.T."/>
            <person name="Wang S.Y."/>
            <person name="Zhao G.P."/>
            <person name="Zheng H.J."/>
            <person name="Quan Z.X."/>
        </authorList>
    </citation>
    <scope>NUCLEOTIDE SEQUENCE [LARGE SCALE GENOMIC DNA]</scope>
    <source>
        <strain evidence="8">Gsoil 348</strain>
    </source>
</reference>
<dbReference type="PROSITE" id="PS00150">
    <property type="entry name" value="ACYLPHOSPHATASE_1"/>
    <property type="match status" value="1"/>
</dbReference>
<evidence type="ECO:0000313" key="9">
    <source>
        <dbReference type="Proteomes" id="UP000027982"/>
    </source>
</evidence>
<dbReference type="AlphaFoldDB" id="A0A068NYR2"/>
<name>A0A068NYR2_FIMGI</name>
<evidence type="ECO:0000256" key="6">
    <source>
        <dbReference type="RuleBase" id="RU004168"/>
    </source>
</evidence>
<dbReference type="HOGENOM" id="CLU_141932_2_1_0"/>
<evidence type="ECO:0000259" key="7">
    <source>
        <dbReference type="PROSITE" id="PS51160"/>
    </source>
</evidence>
<feature type="active site" evidence="5">
    <location>
        <position position="36"/>
    </location>
</feature>
<dbReference type="Pfam" id="PF00708">
    <property type="entry name" value="Acylphosphatase"/>
    <property type="match status" value="1"/>
</dbReference>
<dbReference type="InterPro" id="IPR036046">
    <property type="entry name" value="Acylphosphatase-like_dom_sf"/>
</dbReference>
<dbReference type="SUPFAM" id="SSF54975">
    <property type="entry name" value="Acylphosphatase/BLUF domain-like"/>
    <property type="match status" value="1"/>
</dbReference>
<evidence type="ECO:0000256" key="5">
    <source>
        <dbReference type="PROSITE-ProRule" id="PRU00520"/>
    </source>
</evidence>
<evidence type="ECO:0000256" key="4">
    <source>
        <dbReference type="ARBA" id="ARBA00047645"/>
    </source>
</evidence>
<dbReference type="KEGG" id="fgi:OP10G_3901"/>
<protein>
    <recommendedName>
        <fullName evidence="3 5">acylphosphatase</fullName>
        <ecNumber evidence="2 5">3.6.1.7</ecNumber>
    </recommendedName>
</protein>
<dbReference type="EC" id="3.6.1.7" evidence="2 5"/>
<sequence>MATRRFVVKGRVQGVGFRYFVSQTARSLGVLGEVWNRRDGGVEVIAEHEEPMVLVEFENLLWEGPGYVHAVLGEESTGSFSDFKIGYSR</sequence>
<keyword evidence="5 8" id="KW-0378">Hydrolase</keyword>
<proteinExistence type="inferred from homology"/>
<dbReference type="RefSeq" id="WP_025228819.1">
    <property type="nucleotide sequence ID" value="NZ_CP007139.1"/>
</dbReference>
<organism evidence="8 9">
    <name type="scientific">Fimbriimonas ginsengisoli Gsoil 348</name>
    <dbReference type="NCBI Taxonomy" id="661478"/>
    <lineage>
        <taxon>Bacteria</taxon>
        <taxon>Bacillati</taxon>
        <taxon>Armatimonadota</taxon>
        <taxon>Fimbriimonadia</taxon>
        <taxon>Fimbriimonadales</taxon>
        <taxon>Fimbriimonadaceae</taxon>
        <taxon>Fimbriimonas</taxon>
    </lineage>
</organism>
<feature type="active site" evidence="5">
    <location>
        <position position="18"/>
    </location>
</feature>
<dbReference type="STRING" id="661478.OP10G_3901"/>
<evidence type="ECO:0000313" key="8">
    <source>
        <dbReference type="EMBL" id="AIE87269.1"/>
    </source>
</evidence>
<dbReference type="InterPro" id="IPR001792">
    <property type="entry name" value="Acylphosphatase-like_dom"/>
</dbReference>
<gene>
    <name evidence="8" type="ORF">OP10G_3901</name>
</gene>
<keyword evidence="9" id="KW-1185">Reference proteome</keyword>
<feature type="domain" description="Acylphosphatase-like" evidence="7">
    <location>
        <begin position="3"/>
        <end position="87"/>
    </location>
</feature>
<comment type="similarity">
    <text evidence="1 6">Belongs to the acylphosphatase family.</text>
</comment>
<dbReference type="eggNOG" id="COG1254">
    <property type="taxonomic scope" value="Bacteria"/>
</dbReference>
<dbReference type="EMBL" id="CP007139">
    <property type="protein sequence ID" value="AIE87269.1"/>
    <property type="molecule type" value="Genomic_DNA"/>
</dbReference>
<dbReference type="PROSITE" id="PS51160">
    <property type="entry name" value="ACYLPHOSPHATASE_3"/>
    <property type="match status" value="1"/>
</dbReference>
<comment type="catalytic activity">
    <reaction evidence="4 5">
        <text>an acyl phosphate + H2O = a carboxylate + phosphate + H(+)</text>
        <dbReference type="Rhea" id="RHEA:14965"/>
        <dbReference type="ChEBI" id="CHEBI:15377"/>
        <dbReference type="ChEBI" id="CHEBI:15378"/>
        <dbReference type="ChEBI" id="CHEBI:29067"/>
        <dbReference type="ChEBI" id="CHEBI:43474"/>
        <dbReference type="ChEBI" id="CHEBI:59918"/>
        <dbReference type="EC" id="3.6.1.7"/>
    </reaction>
</comment>
<dbReference type="InterPro" id="IPR017968">
    <property type="entry name" value="Acylphosphatase_CS"/>
</dbReference>
<dbReference type="GO" id="GO:0003998">
    <property type="term" value="F:acylphosphatase activity"/>
    <property type="evidence" value="ECO:0007669"/>
    <property type="project" value="UniProtKB-EC"/>
</dbReference>
<evidence type="ECO:0000256" key="3">
    <source>
        <dbReference type="ARBA" id="ARBA00015991"/>
    </source>
</evidence>
<dbReference type="Gene3D" id="3.30.70.100">
    <property type="match status" value="1"/>
</dbReference>
<dbReference type="InterPro" id="IPR020456">
    <property type="entry name" value="Acylphosphatase"/>
</dbReference>
<dbReference type="Proteomes" id="UP000027982">
    <property type="component" value="Chromosome"/>
</dbReference>
<dbReference type="OrthoDB" id="9808093at2"/>
<evidence type="ECO:0000256" key="2">
    <source>
        <dbReference type="ARBA" id="ARBA00012150"/>
    </source>
</evidence>